<dbReference type="Proteomes" id="UP000636479">
    <property type="component" value="Unassembled WGS sequence"/>
</dbReference>
<evidence type="ECO:0000313" key="3">
    <source>
        <dbReference type="Proteomes" id="UP000636479"/>
    </source>
</evidence>
<sequence>MSFFSSTVGVVRSLPVGGLPRVAWMHIPRVIPASPVVNLNLKLADKPTAIPPPMAQASSSRLVPVVAQTPAPPLMSRGFATLVAQPQTRPTRPPLRRASPSQTIQRRAPQPPAVAEPKYALPPAMARGVVGQPQFMPTRPPLRRASPYQTTQ</sequence>
<name>A0A8H6TCE7_9AGAR</name>
<protein>
    <submittedName>
        <fullName evidence="2">Uncharacterized protein</fullName>
    </submittedName>
</protein>
<dbReference type="AlphaFoldDB" id="A0A8H6TCE7"/>
<organism evidence="2 3">
    <name type="scientific">Mycena indigotica</name>
    <dbReference type="NCBI Taxonomy" id="2126181"/>
    <lineage>
        <taxon>Eukaryota</taxon>
        <taxon>Fungi</taxon>
        <taxon>Dikarya</taxon>
        <taxon>Basidiomycota</taxon>
        <taxon>Agaricomycotina</taxon>
        <taxon>Agaricomycetes</taxon>
        <taxon>Agaricomycetidae</taxon>
        <taxon>Agaricales</taxon>
        <taxon>Marasmiineae</taxon>
        <taxon>Mycenaceae</taxon>
        <taxon>Mycena</taxon>
    </lineage>
</organism>
<dbReference type="GeneID" id="59339757"/>
<evidence type="ECO:0000256" key="1">
    <source>
        <dbReference type="SAM" id="MobiDB-lite"/>
    </source>
</evidence>
<dbReference type="RefSeq" id="XP_037225151.1">
    <property type="nucleotide sequence ID" value="XM_037357241.1"/>
</dbReference>
<comment type="caution">
    <text evidence="2">The sequence shown here is derived from an EMBL/GenBank/DDBJ whole genome shotgun (WGS) entry which is preliminary data.</text>
</comment>
<proteinExistence type="predicted"/>
<dbReference type="EMBL" id="JACAZF010000001">
    <property type="protein sequence ID" value="KAF7315128.1"/>
    <property type="molecule type" value="Genomic_DNA"/>
</dbReference>
<feature type="region of interest" description="Disordered" evidence="1">
    <location>
        <begin position="84"/>
        <end position="116"/>
    </location>
</feature>
<keyword evidence="3" id="KW-1185">Reference proteome</keyword>
<feature type="compositionally biased region" description="Low complexity" evidence="1">
    <location>
        <begin position="84"/>
        <end position="101"/>
    </location>
</feature>
<gene>
    <name evidence="2" type="ORF">MIND_00027100</name>
</gene>
<evidence type="ECO:0000313" key="2">
    <source>
        <dbReference type="EMBL" id="KAF7315128.1"/>
    </source>
</evidence>
<reference evidence="2" key="1">
    <citation type="submission" date="2020-05" db="EMBL/GenBank/DDBJ databases">
        <title>Mycena genomes resolve the evolution of fungal bioluminescence.</title>
        <authorList>
            <person name="Tsai I.J."/>
        </authorList>
    </citation>
    <scope>NUCLEOTIDE SEQUENCE</scope>
    <source>
        <strain evidence="2">171206Taipei</strain>
    </source>
</reference>
<accession>A0A8H6TCE7</accession>
<feature type="region of interest" description="Disordered" evidence="1">
    <location>
        <begin position="131"/>
        <end position="152"/>
    </location>
</feature>